<evidence type="ECO:0000313" key="2">
    <source>
        <dbReference type="EMBL" id="ABQ24480.1"/>
    </source>
</evidence>
<reference evidence="2 3" key="1">
    <citation type="submission" date="2007-05" db="EMBL/GenBank/DDBJ databases">
        <title>Complete sequence of Geobacter uraniireducens Rf4.</title>
        <authorList>
            <consortium name="US DOE Joint Genome Institute"/>
            <person name="Copeland A."/>
            <person name="Lucas S."/>
            <person name="Lapidus A."/>
            <person name="Barry K."/>
            <person name="Detter J.C."/>
            <person name="Glavina del Rio T."/>
            <person name="Hammon N."/>
            <person name="Israni S."/>
            <person name="Dalin E."/>
            <person name="Tice H."/>
            <person name="Pitluck S."/>
            <person name="Chertkov O."/>
            <person name="Brettin T."/>
            <person name="Bruce D."/>
            <person name="Han C."/>
            <person name="Schmutz J."/>
            <person name="Larimer F."/>
            <person name="Land M."/>
            <person name="Hauser L."/>
            <person name="Kyrpides N."/>
            <person name="Mikhailova N."/>
            <person name="Shelobolina E."/>
            <person name="Aklujkar M."/>
            <person name="Lovley D."/>
            <person name="Richardson P."/>
        </authorList>
    </citation>
    <scope>NUCLEOTIDE SEQUENCE [LARGE SCALE GENOMIC DNA]</scope>
    <source>
        <strain evidence="2 3">Rf4</strain>
    </source>
</reference>
<dbReference type="PROSITE" id="PS51257">
    <property type="entry name" value="PROKAR_LIPOPROTEIN"/>
    <property type="match status" value="1"/>
</dbReference>
<evidence type="ECO:0008006" key="4">
    <source>
        <dbReference type="Google" id="ProtNLM"/>
    </source>
</evidence>
<dbReference type="STRING" id="351605.Gura_0264"/>
<sequence>MKRMLLAAVMAIIVLTVTGCGDDSSVPPRIVTQILSDPVFDGDIAQDVNGAFTITQGMSSTVQSVFAGINPATGTEFRAFLDFPLRGVDGVPVNASIVSATLDIVIDSIQPLSGTVPIRIELVFFQPPTLQASDFDRAILLPLTFVTITPPISQADVGNHVAVDVTPLMTEAQIRGLDNFQIRILEDLGPVSPGLIEIDDSTGVNRDVLAPLLEVTYF</sequence>
<name>A5GD59_GEOUR</name>
<protein>
    <recommendedName>
        <fullName evidence="4">Lipoprotein</fullName>
    </recommendedName>
</protein>
<evidence type="ECO:0000256" key="1">
    <source>
        <dbReference type="SAM" id="SignalP"/>
    </source>
</evidence>
<dbReference type="HOGENOM" id="CLU_1292855_0_0_7"/>
<evidence type="ECO:0000313" key="3">
    <source>
        <dbReference type="Proteomes" id="UP000006695"/>
    </source>
</evidence>
<dbReference type="Proteomes" id="UP000006695">
    <property type="component" value="Chromosome"/>
</dbReference>
<dbReference type="RefSeq" id="WP_011937207.1">
    <property type="nucleotide sequence ID" value="NC_009483.1"/>
</dbReference>
<gene>
    <name evidence="2" type="ordered locus">Gura_0264</name>
</gene>
<proteinExistence type="predicted"/>
<feature type="signal peptide" evidence="1">
    <location>
        <begin position="1"/>
        <end position="21"/>
    </location>
</feature>
<dbReference type="KEGG" id="gur:Gura_0264"/>
<dbReference type="AlphaFoldDB" id="A5GD59"/>
<dbReference type="OrthoDB" id="5394260at2"/>
<feature type="chain" id="PRO_5002682223" description="Lipoprotein" evidence="1">
    <location>
        <begin position="22"/>
        <end position="218"/>
    </location>
</feature>
<accession>A5GD59</accession>
<keyword evidence="3" id="KW-1185">Reference proteome</keyword>
<keyword evidence="1" id="KW-0732">Signal</keyword>
<organism evidence="2 3">
    <name type="scientific">Geotalea uraniireducens (strain Rf4)</name>
    <name type="common">Geobacter uraniireducens</name>
    <dbReference type="NCBI Taxonomy" id="351605"/>
    <lineage>
        <taxon>Bacteria</taxon>
        <taxon>Pseudomonadati</taxon>
        <taxon>Thermodesulfobacteriota</taxon>
        <taxon>Desulfuromonadia</taxon>
        <taxon>Geobacterales</taxon>
        <taxon>Geobacteraceae</taxon>
        <taxon>Geotalea</taxon>
    </lineage>
</organism>
<dbReference type="EMBL" id="CP000698">
    <property type="protein sequence ID" value="ABQ24480.1"/>
    <property type="molecule type" value="Genomic_DNA"/>
</dbReference>